<organism evidence="1">
    <name type="scientific">marine sediment metagenome</name>
    <dbReference type="NCBI Taxonomy" id="412755"/>
    <lineage>
        <taxon>unclassified sequences</taxon>
        <taxon>metagenomes</taxon>
        <taxon>ecological metagenomes</taxon>
    </lineage>
</organism>
<sequence length="78" mass="9109">IHSKLALHAVTRGLTGRYPYTPNTAFLMPRELVYLSKGYLILRIGGWLELAFIYEDGFEGYSYRVVKKDGEWLLDIRR</sequence>
<reference evidence="1" key="1">
    <citation type="journal article" date="2015" name="Nature">
        <title>Complex archaea that bridge the gap between prokaryotes and eukaryotes.</title>
        <authorList>
            <person name="Spang A."/>
            <person name="Saw J.H."/>
            <person name="Jorgensen S.L."/>
            <person name="Zaremba-Niedzwiedzka K."/>
            <person name="Martijn J."/>
            <person name="Lind A.E."/>
            <person name="van Eijk R."/>
            <person name="Schleper C."/>
            <person name="Guy L."/>
            <person name="Ettema T.J."/>
        </authorList>
    </citation>
    <scope>NUCLEOTIDE SEQUENCE</scope>
</reference>
<proteinExistence type="predicted"/>
<name>A0A0F9MD56_9ZZZZ</name>
<dbReference type="EMBL" id="LAZR01010404">
    <property type="protein sequence ID" value="KKM67137.1"/>
    <property type="molecule type" value="Genomic_DNA"/>
</dbReference>
<accession>A0A0F9MD56</accession>
<evidence type="ECO:0000313" key="1">
    <source>
        <dbReference type="EMBL" id="KKM67137.1"/>
    </source>
</evidence>
<feature type="non-terminal residue" evidence="1">
    <location>
        <position position="1"/>
    </location>
</feature>
<gene>
    <name evidence="1" type="ORF">LCGC14_1474240</name>
</gene>
<comment type="caution">
    <text evidence="1">The sequence shown here is derived from an EMBL/GenBank/DDBJ whole genome shotgun (WGS) entry which is preliminary data.</text>
</comment>
<dbReference type="AlphaFoldDB" id="A0A0F9MD56"/>
<protein>
    <submittedName>
        <fullName evidence="1">Uncharacterized protein</fullName>
    </submittedName>
</protein>